<evidence type="ECO:0000256" key="1">
    <source>
        <dbReference type="ARBA" id="ARBA00004141"/>
    </source>
</evidence>
<evidence type="ECO:0000256" key="3">
    <source>
        <dbReference type="SAM" id="MobiDB-lite"/>
    </source>
</evidence>
<feature type="transmembrane region" description="Helical" evidence="4">
    <location>
        <begin position="359"/>
        <end position="380"/>
    </location>
</feature>
<reference evidence="5 6" key="1">
    <citation type="submission" date="2020-11" db="EMBL/GenBank/DDBJ databases">
        <title>Kefir isolates.</title>
        <authorList>
            <person name="Marcisauskas S."/>
            <person name="Kim Y."/>
            <person name="Blasche S."/>
        </authorList>
    </citation>
    <scope>NUCLEOTIDE SEQUENCE [LARGE SCALE GENOMIC DNA]</scope>
    <source>
        <strain evidence="5 6">KR</strain>
    </source>
</reference>
<feature type="transmembrane region" description="Helical" evidence="4">
    <location>
        <begin position="252"/>
        <end position="275"/>
    </location>
</feature>
<feature type="compositionally biased region" description="Acidic residues" evidence="3">
    <location>
        <begin position="38"/>
        <end position="51"/>
    </location>
</feature>
<keyword evidence="4" id="KW-0472">Membrane</keyword>
<keyword evidence="4" id="KW-0812">Transmembrane</keyword>
<dbReference type="InterPro" id="IPR050327">
    <property type="entry name" value="Proton-linked_MCT"/>
</dbReference>
<feature type="compositionally biased region" description="Basic and acidic residues" evidence="3">
    <location>
        <begin position="173"/>
        <end position="186"/>
    </location>
</feature>
<keyword evidence="6" id="KW-1185">Reference proteome</keyword>
<feature type="non-terminal residue" evidence="5">
    <location>
        <position position="474"/>
    </location>
</feature>
<dbReference type="OrthoDB" id="6499973at2759"/>
<proteinExistence type="inferred from homology"/>
<evidence type="ECO:0000313" key="5">
    <source>
        <dbReference type="EMBL" id="KAG0663119.1"/>
    </source>
</evidence>
<name>A0A9P6W5G9_RHOMI</name>
<dbReference type="PANTHER" id="PTHR11360">
    <property type="entry name" value="MONOCARBOXYLATE TRANSPORTER"/>
    <property type="match status" value="1"/>
</dbReference>
<feature type="transmembrane region" description="Helical" evidence="4">
    <location>
        <begin position="442"/>
        <end position="467"/>
    </location>
</feature>
<evidence type="ECO:0000256" key="2">
    <source>
        <dbReference type="ARBA" id="ARBA00006727"/>
    </source>
</evidence>
<feature type="compositionally biased region" description="Basic and acidic residues" evidence="3">
    <location>
        <begin position="13"/>
        <end position="23"/>
    </location>
</feature>
<dbReference type="GO" id="GO:0022857">
    <property type="term" value="F:transmembrane transporter activity"/>
    <property type="evidence" value="ECO:0007669"/>
    <property type="project" value="InterPro"/>
</dbReference>
<evidence type="ECO:0000313" key="6">
    <source>
        <dbReference type="Proteomes" id="UP000777482"/>
    </source>
</evidence>
<feature type="transmembrane region" description="Helical" evidence="4">
    <location>
        <begin position="328"/>
        <end position="347"/>
    </location>
</feature>
<organism evidence="5 6">
    <name type="scientific">Rhodotorula mucilaginosa</name>
    <name type="common">Yeast</name>
    <name type="synonym">Rhodotorula rubra</name>
    <dbReference type="NCBI Taxonomy" id="5537"/>
    <lineage>
        <taxon>Eukaryota</taxon>
        <taxon>Fungi</taxon>
        <taxon>Dikarya</taxon>
        <taxon>Basidiomycota</taxon>
        <taxon>Pucciniomycotina</taxon>
        <taxon>Microbotryomycetes</taxon>
        <taxon>Sporidiobolales</taxon>
        <taxon>Sporidiobolaceae</taxon>
        <taxon>Rhodotorula</taxon>
    </lineage>
</organism>
<feature type="region of interest" description="Disordered" evidence="3">
    <location>
        <begin position="1"/>
        <end position="222"/>
    </location>
</feature>
<evidence type="ECO:0000256" key="4">
    <source>
        <dbReference type="SAM" id="Phobius"/>
    </source>
</evidence>
<gene>
    <name evidence="5" type="ORF">C6P46_002962</name>
</gene>
<feature type="transmembrane region" description="Helical" evidence="4">
    <location>
        <begin position="281"/>
        <end position="301"/>
    </location>
</feature>
<feature type="transmembrane region" description="Helical" evidence="4">
    <location>
        <begin position="401"/>
        <end position="422"/>
    </location>
</feature>
<protein>
    <recommendedName>
        <fullName evidence="7">MFS general substrate transporter</fullName>
    </recommendedName>
</protein>
<dbReference type="Pfam" id="PF07690">
    <property type="entry name" value="MFS_1"/>
    <property type="match status" value="1"/>
</dbReference>
<evidence type="ECO:0008006" key="7">
    <source>
        <dbReference type="Google" id="ProtNLM"/>
    </source>
</evidence>
<comment type="subcellular location">
    <subcellularLocation>
        <location evidence="1">Membrane</location>
        <topology evidence="1">Multi-pass membrane protein</topology>
    </subcellularLocation>
</comment>
<dbReference type="Proteomes" id="UP000777482">
    <property type="component" value="Unassembled WGS sequence"/>
</dbReference>
<comment type="caution">
    <text evidence="5">The sequence shown here is derived from an EMBL/GenBank/DDBJ whole genome shotgun (WGS) entry which is preliminary data.</text>
</comment>
<keyword evidence="4" id="KW-1133">Transmembrane helix</keyword>
<dbReference type="Gene3D" id="1.20.1250.20">
    <property type="entry name" value="MFS general substrate transporter like domains"/>
    <property type="match status" value="1"/>
</dbReference>
<sequence length="474" mass="51706">MTNDDDQQWARASSDEPQRRDSSSPEPFENLDAISFGDEGDLSEEGDDGIDEAEHKSDSTSITRTDFTEEEEEEGSFYDTRDISRIDEERGEKSDGTETEDRDSARTPSPGSYSQSTAEPASPAQSTTPIVTRTATRSGSQPPNDNDEVIVPVVVVVEEEEEEPATHEGASPAREEVYPTETDRARSSSTASFSDDNKETTYPPSLHRKTSHIDGSNGTDSTNPVPVILATNPAATSTHVPPDGGWRAWANVLGGFLVLFASLGLVSAFGVFQVYYVQISWIGSCQLCLFFLLALVAGPLFDKGHFRYLIGAGSLSVQSHWFEKRRSLAVGIVASGSSVGGICFPIMLNKLIANQDVGFATAVRAVGAVVAFSLLIANLIMSPHPARKVMQKPPRPPLKQVFTLTYTSYVIGAFILNWGMWFPNFYVQLYFQRQRASEHATYYALAIFNAGSFVGRVLPGIAADLFFGPLNMQI</sequence>
<dbReference type="GO" id="GO:0016020">
    <property type="term" value="C:membrane"/>
    <property type="evidence" value="ECO:0007669"/>
    <property type="project" value="UniProtKB-SubCell"/>
</dbReference>
<feature type="compositionally biased region" description="Polar residues" evidence="3">
    <location>
        <begin position="213"/>
        <end position="222"/>
    </location>
</feature>
<dbReference type="EMBL" id="PUHQ01000022">
    <property type="protein sequence ID" value="KAG0663119.1"/>
    <property type="molecule type" value="Genomic_DNA"/>
</dbReference>
<accession>A0A9P6W5G9</accession>
<comment type="similarity">
    <text evidence="2">Belongs to the major facilitator superfamily. Monocarboxylate porter (TC 2.A.1.13) family.</text>
</comment>
<feature type="compositionally biased region" description="Polar residues" evidence="3">
    <location>
        <begin position="106"/>
        <end position="144"/>
    </location>
</feature>
<dbReference type="InterPro" id="IPR036259">
    <property type="entry name" value="MFS_trans_sf"/>
</dbReference>
<dbReference type="PANTHER" id="PTHR11360:SF284">
    <property type="entry name" value="EG:103B4.3 PROTEIN-RELATED"/>
    <property type="match status" value="1"/>
</dbReference>
<dbReference type="AlphaFoldDB" id="A0A9P6W5G9"/>
<dbReference type="InterPro" id="IPR011701">
    <property type="entry name" value="MFS"/>
</dbReference>
<dbReference type="SUPFAM" id="SSF103473">
    <property type="entry name" value="MFS general substrate transporter"/>
    <property type="match status" value="1"/>
</dbReference>
<feature type="compositionally biased region" description="Basic and acidic residues" evidence="3">
    <location>
        <begin position="79"/>
        <end position="96"/>
    </location>
</feature>